<dbReference type="AlphaFoldDB" id="A0A4R0NKD3"/>
<evidence type="ECO:0000313" key="4">
    <source>
        <dbReference type="Proteomes" id="UP000293347"/>
    </source>
</evidence>
<evidence type="ECO:0000259" key="2">
    <source>
        <dbReference type="Pfam" id="PF13476"/>
    </source>
</evidence>
<dbReference type="GO" id="GO:0016887">
    <property type="term" value="F:ATP hydrolysis activity"/>
    <property type="evidence" value="ECO:0007669"/>
    <property type="project" value="InterPro"/>
</dbReference>
<dbReference type="EMBL" id="SJSL01000002">
    <property type="protein sequence ID" value="TCD01220.1"/>
    <property type="molecule type" value="Genomic_DNA"/>
</dbReference>
<comment type="caution">
    <text evidence="3">The sequence shown here is derived from an EMBL/GenBank/DDBJ whole genome shotgun (WGS) entry which is preliminary data.</text>
</comment>
<dbReference type="Pfam" id="PF13476">
    <property type="entry name" value="AAA_23"/>
    <property type="match status" value="1"/>
</dbReference>
<proteinExistence type="predicted"/>
<dbReference type="OrthoDB" id="9795626at2"/>
<dbReference type="RefSeq" id="WP_131595912.1">
    <property type="nucleotide sequence ID" value="NZ_SJSL01000002.1"/>
</dbReference>
<organism evidence="3 4">
    <name type="scientific">Pedobacter psychroterrae</name>
    <dbReference type="NCBI Taxonomy" id="2530453"/>
    <lineage>
        <taxon>Bacteria</taxon>
        <taxon>Pseudomonadati</taxon>
        <taxon>Bacteroidota</taxon>
        <taxon>Sphingobacteriia</taxon>
        <taxon>Sphingobacteriales</taxon>
        <taxon>Sphingobacteriaceae</taxon>
        <taxon>Pedobacter</taxon>
    </lineage>
</organism>
<accession>A0A4R0NKD3</accession>
<dbReference type="Proteomes" id="UP000293347">
    <property type="component" value="Unassembled WGS sequence"/>
</dbReference>
<dbReference type="PANTHER" id="PTHR32114">
    <property type="entry name" value="ABC TRANSPORTER ABCH.3"/>
    <property type="match status" value="1"/>
</dbReference>
<feature type="domain" description="Rad50/SbcC-type AAA" evidence="2">
    <location>
        <begin position="6"/>
        <end position="264"/>
    </location>
</feature>
<evidence type="ECO:0000256" key="1">
    <source>
        <dbReference type="SAM" id="Coils"/>
    </source>
</evidence>
<sequence>MLIDHITLHNFRAYQGKQELTLSTNPEKHVTIISGQNGFGKTSLLTSLVWVLYGKLMVDVDERYRKEVYESGGYHRYAFKLMNRNALQVATSKEEILIAERAKTQNRLEIGRIDSEIGALYSFSGSIVLTNIFIPHLSCNEVKITRTYNTRKEKEELEILVDGRVNELTRTIGQEIFINDFILPKEIAKFFFFDAEKITALAEVKNIDEKLYFSKAYNEVLGIKKYTDLKQNLENLMLRISKKSASKGDLRRIEELQQRQNKLETLANVHFRDLERKEQDLLIKKADLAKSQEELVRTGSSMSDQELNEYRKMRINLREAMAKNKADFSELLELAPFAMLMGKMALVKEQIALEERQQHVHLINSLLKEKYEILKNALASLKEADQNEIEVILQAHLQMDVNQSIDVLLNFTPDQVSQFHNIYSNLRNAYAKQFKALVAEGKRLQSSFNIAHKKIQDADLKATDPVIRALKANYDETNAEVEKLNEKVGYLKAELKNTEQELATIQRQLSEQTKHIKVERQDQEKADTTTRLIQQLETFLFQLKLKKKASLEKNIKKELNSLMHKQAFVERVEVKIEGDLIDIDLFDTTGNTINKEGLSKGEQQLYATALLKALVTESNIQFPVFIDSPLQKLDKRHATNIIKEFYPSVSSQVVLFPLLEKELSQEEYQLLLPKIGKAYLIKQESNYASTFADLWPADLFSQFNQSLKVHVQ</sequence>
<dbReference type="InterPro" id="IPR038729">
    <property type="entry name" value="Rad50/SbcC_AAA"/>
</dbReference>
<feature type="coiled-coil region" evidence="1">
    <location>
        <begin position="467"/>
        <end position="515"/>
    </location>
</feature>
<dbReference type="GO" id="GO:0006302">
    <property type="term" value="P:double-strand break repair"/>
    <property type="evidence" value="ECO:0007669"/>
    <property type="project" value="InterPro"/>
</dbReference>
<name>A0A4R0NKD3_9SPHI</name>
<keyword evidence="4" id="KW-1185">Reference proteome</keyword>
<dbReference type="PANTHER" id="PTHR32114:SF2">
    <property type="entry name" value="ABC TRANSPORTER ABCH.3"/>
    <property type="match status" value="1"/>
</dbReference>
<keyword evidence="1" id="KW-0175">Coiled coil</keyword>
<gene>
    <name evidence="3" type="ORF">EZ437_10710</name>
</gene>
<evidence type="ECO:0000313" key="3">
    <source>
        <dbReference type="EMBL" id="TCD01220.1"/>
    </source>
</evidence>
<dbReference type="InterPro" id="IPR027417">
    <property type="entry name" value="P-loop_NTPase"/>
</dbReference>
<protein>
    <submittedName>
        <fullName evidence="3">DNA sulfur modification protein DndD</fullName>
    </submittedName>
</protein>
<dbReference type="SUPFAM" id="SSF52540">
    <property type="entry name" value="P-loop containing nucleoside triphosphate hydrolases"/>
    <property type="match status" value="1"/>
</dbReference>
<reference evidence="3 4" key="1">
    <citation type="submission" date="2019-02" db="EMBL/GenBank/DDBJ databases">
        <title>Pedobacter sp. RP-1-14 sp. nov., isolated from Arctic soil.</title>
        <authorList>
            <person name="Dahal R.H."/>
        </authorList>
    </citation>
    <scope>NUCLEOTIDE SEQUENCE [LARGE SCALE GENOMIC DNA]</scope>
    <source>
        <strain evidence="3 4">RP-1-14</strain>
    </source>
</reference>
<dbReference type="Gene3D" id="3.40.50.300">
    <property type="entry name" value="P-loop containing nucleotide triphosphate hydrolases"/>
    <property type="match status" value="2"/>
</dbReference>